<organism evidence="4 5">
    <name type="scientific">Gonapodya prolifera (strain JEL478)</name>
    <name type="common">Monoblepharis prolifera</name>
    <dbReference type="NCBI Taxonomy" id="1344416"/>
    <lineage>
        <taxon>Eukaryota</taxon>
        <taxon>Fungi</taxon>
        <taxon>Fungi incertae sedis</taxon>
        <taxon>Chytridiomycota</taxon>
        <taxon>Chytridiomycota incertae sedis</taxon>
        <taxon>Monoblepharidomycetes</taxon>
        <taxon>Monoblepharidales</taxon>
        <taxon>Gonapodyaceae</taxon>
        <taxon>Gonapodya</taxon>
    </lineage>
</organism>
<feature type="region of interest" description="Disordered" evidence="2">
    <location>
        <begin position="391"/>
        <end position="415"/>
    </location>
</feature>
<dbReference type="InterPro" id="IPR001509">
    <property type="entry name" value="Epimerase_deHydtase"/>
</dbReference>
<dbReference type="OrthoDB" id="10058185at2759"/>
<feature type="region of interest" description="Disordered" evidence="2">
    <location>
        <begin position="1"/>
        <end position="20"/>
    </location>
</feature>
<comment type="similarity">
    <text evidence="1">Belongs to the NAD(P)-dependent epimerase/dehydratase family.</text>
</comment>
<protein>
    <submittedName>
        <fullName evidence="4">NAD(P)-binding protein</fullName>
    </submittedName>
</protein>
<gene>
    <name evidence="4" type="ORF">M427DRAFT_48872</name>
</gene>
<dbReference type="Proteomes" id="UP000070544">
    <property type="component" value="Unassembled WGS sequence"/>
</dbReference>
<evidence type="ECO:0000256" key="2">
    <source>
        <dbReference type="SAM" id="MobiDB-lite"/>
    </source>
</evidence>
<reference evidence="4 5" key="1">
    <citation type="journal article" date="2015" name="Genome Biol. Evol.">
        <title>Phylogenomic analyses indicate that early fungi evolved digesting cell walls of algal ancestors of land plants.</title>
        <authorList>
            <person name="Chang Y."/>
            <person name="Wang S."/>
            <person name="Sekimoto S."/>
            <person name="Aerts A.L."/>
            <person name="Choi C."/>
            <person name="Clum A."/>
            <person name="LaButti K.M."/>
            <person name="Lindquist E.A."/>
            <person name="Yee Ngan C."/>
            <person name="Ohm R.A."/>
            <person name="Salamov A.A."/>
            <person name="Grigoriev I.V."/>
            <person name="Spatafora J.W."/>
            <person name="Berbee M.L."/>
        </authorList>
    </citation>
    <scope>NUCLEOTIDE SEQUENCE [LARGE SCALE GENOMIC DNA]</scope>
    <source>
        <strain evidence="4 5">JEL478</strain>
    </source>
</reference>
<dbReference type="InterPro" id="IPR036291">
    <property type="entry name" value="NAD(P)-bd_dom_sf"/>
</dbReference>
<dbReference type="STRING" id="1344416.A0A139A0T8"/>
<evidence type="ECO:0000259" key="3">
    <source>
        <dbReference type="Pfam" id="PF01370"/>
    </source>
</evidence>
<keyword evidence="5" id="KW-1185">Reference proteome</keyword>
<feature type="domain" description="NAD-dependent epimerase/dehydratase" evidence="3">
    <location>
        <begin position="59"/>
        <end position="281"/>
    </location>
</feature>
<sequence>MFLPPPIPDANDTSEATSQDESRLAALAHLQRTPIRSTPSLSVFNGASVALFCASSDSGTALTRRLIALGPAELHVVEHVDAEVPDDIRRSERVRLHRWKTPDDIAGLKELADAKVEYVLNAAIRMTDWEHLQTYTTYNLDLPRRVLRLAEHYRTAGSLKRVAHISTTDVYGYTATPSAAVTDETTDPRDANTPAQTTACYGDLLAHHGIDRGVPLTVFRVPFVYGPGCASSTALCASIERGTATTVGGGLADPGLVYADNLAEGVLLACAEPAASGRVYNMWAREPCTWRELYDLTADALDAPRVSRDLSVWLAVLVAWLLESLLSVLNWFGVPGRPWLTAQQVNYLRHDRNFASERARIVFGWTPNVSVAEGVKRTVEAYRATKGKNGAGVDFGGGGGSGGKGNRTPETKKQN</sequence>
<dbReference type="Pfam" id="PF01370">
    <property type="entry name" value="Epimerase"/>
    <property type="match status" value="1"/>
</dbReference>
<dbReference type="EMBL" id="KQ965842">
    <property type="protein sequence ID" value="KXS09973.1"/>
    <property type="molecule type" value="Genomic_DNA"/>
</dbReference>
<evidence type="ECO:0000313" key="5">
    <source>
        <dbReference type="Proteomes" id="UP000070544"/>
    </source>
</evidence>
<name>A0A139A0T8_GONPJ</name>
<proteinExistence type="inferred from homology"/>
<evidence type="ECO:0000256" key="1">
    <source>
        <dbReference type="ARBA" id="ARBA00007637"/>
    </source>
</evidence>
<dbReference type="PANTHER" id="PTHR43000">
    <property type="entry name" value="DTDP-D-GLUCOSE 4,6-DEHYDRATASE-RELATED"/>
    <property type="match status" value="1"/>
</dbReference>
<dbReference type="Gene3D" id="3.40.50.720">
    <property type="entry name" value="NAD(P)-binding Rossmann-like Domain"/>
    <property type="match status" value="1"/>
</dbReference>
<accession>A0A139A0T8</accession>
<dbReference type="AlphaFoldDB" id="A0A139A0T8"/>
<dbReference type="SUPFAM" id="SSF51735">
    <property type="entry name" value="NAD(P)-binding Rossmann-fold domains"/>
    <property type="match status" value="1"/>
</dbReference>
<feature type="compositionally biased region" description="Gly residues" evidence="2">
    <location>
        <begin position="391"/>
        <end position="405"/>
    </location>
</feature>
<evidence type="ECO:0000313" key="4">
    <source>
        <dbReference type="EMBL" id="KXS09973.1"/>
    </source>
</evidence>